<dbReference type="EMBL" id="CP017269">
    <property type="protein sequence ID" value="AOT70388.1"/>
    <property type="molecule type" value="Genomic_DNA"/>
</dbReference>
<organism evidence="9 10">
    <name type="scientific">Geosporobacter ferrireducens</name>
    <dbReference type="NCBI Taxonomy" id="1424294"/>
    <lineage>
        <taxon>Bacteria</taxon>
        <taxon>Bacillati</taxon>
        <taxon>Bacillota</taxon>
        <taxon>Clostridia</taxon>
        <taxon>Peptostreptococcales</taxon>
        <taxon>Thermotaleaceae</taxon>
        <taxon>Geosporobacter</taxon>
    </lineage>
</organism>
<evidence type="ECO:0000259" key="8">
    <source>
        <dbReference type="PROSITE" id="PS51372"/>
    </source>
</evidence>
<feature type="domain" description="PRD" evidence="8">
    <location>
        <begin position="182"/>
        <end position="285"/>
    </location>
</feature>
<evidence type="ECO:0000313" key="9">
    <source>
        <dbReference type="EMBL" id="AOT70388.1"/>
    </source>
</evidence>
<dbReference type="SUPFAM" id="SSF55804">
    <property type="entry name" value="Phoshotransferase/anion transport protein"/>
    <property type="match status" value="1"/>
</dbReference>
<evidence type="ECO:0000256" key="3">
    <source>
        <dbReference type="ARBA" id="ARBA00023015"/>
    </source>
</evidence>
<dbReference type="SUPFAM" id="SSF63520">
    <property type="entry name" value="PTS-regulatory domain, PRD"/>
    <property type="match status" value="2"/>
</dbReference>
<name>A0A1D8GHI9_9FIRM</name>
<proteinExistence type="predicted"/>
<dbReference type="InterPro" id="IPR036388">
    <property type="entry name" value="WH-like_DNA-bd_sf"/>
</dbReference>
<dbReference type="InterPro" id="IPR002178">
    <property type="entry name" value="PTS_EIIA_type-2_dom"/>
</dbReference>
<dbReference type="PROSITE" id="PS51372">
    <property type="entry name" value="PRD_2"/>
    <property type="match status" value="2"/>
</dbReference>
<protein>
    <submittedName>
        <fullName evidence="9">Uncharacterized protein</fullName>
    </submittedName>
</protein>
<dbReference type="GO" id="GO:0009401">
    <property type="term" value="P:phosphoenolpyruvate-dependent sugar phosphotransferase system"/>
    <property type="evidence" value="ECO:0007669"/>
    <property type="project" value="InterPro"/>
</dbReference>
<keyword evidence="4" id="KW-0010">Activator</keyword>
<dbReference type="GO" id="GO:0008982">
    <property type="term" value="F:protein-N(PI)-phosphohistidine-sugar phosphotransferase activity"/>
    <property type="evidence" value="ECO:0007669"/>
    <property type="project" value="InterPro"/>
</dbReference>
<dbReference type="InterPro" id="IPR007737">
    <property type="entry name" value="Mga_HTH"/>
</dbReference>
<evidence type="ECO:0000256" key="4">
    <source>
        <dbReference type="ARBA" id="ARBA00023159"/>
    </source>
</evidence>
<dbReference type="GO" id="GO:0006355">
    <property type="term" value="P:regulation of DNA-templated transcription"/>
    <property type="evidence" value="ECO:0007669"/>
    <property type="project" value="InterPro"/>
</dbReference>
<keyword evidence="1" id="KW-0808">Transferase</keyword>
<dbReference type="AlphaFoldDB" id="A0A1D8GHI9"/>
<dbReference type="InterPro" id="IPR050661">
    <property type="entry name" value="BglG_antiterminators"/>
</dbReference>
<sequence>MLSKKHYRIIKYLNDQDIYLTSQVLAQKLGVSSRTVKRYVEDINYEIKNSGVGIISTKGVGYRLIGPPKTIQNILKEALRIIEGFEADDSIESRVENTICLFINNDYLSADELADKLNLSTSSINKMTSRVKECLAKYNLRLISKPYHGTCIEGEELNIRSLILDYGIKYDDNNNLKVYLSNITNEDIEKVEEIVETYLKRSNIIVADKDFNNLLSSILVAISRTKNGNNIGNLFQISSYRVHNYIVIHHIMTQIQERLSLTFDENEYKYVSLYSGFMIYNYGIKNAQLEEMIHKDLHHFIYELLDEIKIITGNEFHKDLKFISALAIHIKIAINRAKTESQIKNPLLLQIKSNYPVEMNFAMFTAKKIHDHFAIKLNEDEIGFIAMHFAAAQERINIHNTKKICILCHYGIGTAQLLAEKIKKYIKHVEIIGVYPVRYLDLALAQNVNYIISTVKIEDFNGNVPMIIVDNVLSDASIKKIDETISVAIREREVLYGMFNEKAFYRMEAHSKEEVIEEMGRRMIMEGLIDSSVIASVLEREKMLATDIGHMVAIPHSPINGIHKSVICVTVLDKPILWKSYEVQLVFMICFNLADRKNFEIFKYMYNLIENTDLVKSITKAQSFHEFIQMIKEGI</sequence>
<dbReference type="Proteomes" id="UP000095743">
    <property type="component" value="Chromosome"/>
</dbReference>
<dbReference type="STRING" id="1424294.Gferi_12780"/>
<evidence type="ECO:0000259" key="7">
    <source>
        <dbReference type="PROSITE" id="PS51099"/>
    </source>
</evidence>
<evidence type="ECO:0000256" key="5">
    <source>
        <dbReference type="ARBA" id="ARBA00023163"/>
    </source>
</evidence>
<dbReference type="InterPro" id="IPR013011">
    <property type="entry name" value="PTS_EIIB_2"/>
</dbReference>
<reference evidence="9 10" key="1">
    <citation type="submission" date="2016-09" db="EMBL/GenBank/DDBJ databases">
        <title>Genomic analysis reveals versatility of anaerobic energy metabolism of Geosporobacter ferrireducens IRF9 of phylum Firmicutes.</title>
        <authorList>
            <person name="Kim S.-J."/>
        </authorList>
    </citation>
    <scope>NUCLEOTIDE SEQUENCE [LARGE SCALE GENOMIC DNA]</scope>
    <source>
        <strain evidence="9 10">IRF9</strain>
    </source>
</reference>
<keyword evidence="5" id="KW-0804">Transcription</keyword>
<dbReference type="InterPro" id="IPR013196">
    <property type="entry name" value="HTH_11"/>
</dbReference>
<keyword evidence="3" id="KW-0805">Transcription regulation</keyword>
<dbReference type="InterPro" id="IPR036634">
    <property type="entry name" value="PRD_sf"/>
</dbReference>
<evidence type="ECO:0000256" key="2">
    <source>
        <dbReference type="ARBA" id="ARBA00022737"/>
    </source>
</evidence>
<dbReference type="Pfam" id="PF00874">
    <property type="entry name" value="PRD"/>
    <property type="match status" value="2"/>
</dbReference>
<dbReference type="Pfam" id="PF08279">
    <property type="entry name" value="HTH_11"/>
    <property type="match status" value="1"/>
</dbReference>
<dbReference type="RefSeq" id="WP_069977089.1">
    <property type="nucleotide sequence ID" value="NZ_CP017269.1"/>
</dbReference>
<dbReference type="SUPFAM" id="SSF52794">
    <property type="entry name" value="PTS system IIB component-like"/>
    <property type="match status" value="1"/>
</dbReference>
<evidence type="ECO:0000256" key="1">
    <source>
        <dbReference type="ARBA" id="ARBA00022679"/>
    </source>
</evidence>
<feature type="domain" description="PTS EIIA type-2" evidence="6">
    <location>
        <begin position="496"/>
        <end position="634"/>
    </location>
</feature>
<dbReference type="InterPro" id="IPR036095">
    <property type="entry name" value="PTS_EIIB-like_sf"/>
</dbReference>
<dbReference type="PANTHER" id="PTHR30185">
    <property type="entry name" value="CRYPTIC BETA-GLUCOSIDE BGL OPERON ANTITERMINATOR"/>
    <property type="match status" value="1"/>
</dbReference>
<feature type="domain" description="PTS EIIB type-2" evidence="7">
    <location>
        <begin position="402"/>
        <end position="493"/>
    </location>
</feature>
<evidence type="ECO:0000259" key="6">
    <source>
        <dbReference type="PROSITE" id="PS51094"/>
    </source>
</evidence>
<dbReference type="PROSITE" id="PS51094">
    <property type="entry name" value="PTS_EIIA_TYPE_2"/>
    <property type="match status" value="1"/>
</dbReference>
<evidence type="ECO:0000313" key="10">
    <source>
        <dbReference type="Proteomes" id="UP000095743"/>
    </source>
</evidence>
<dbReference type="InterPro" id="IPR011608">
    <property type="entry name" value="PRD"/>
</dbReference>
<accession>A0A1D8GHI9</accession>
<keyword evidence="10" id="KW-1185">Reference proteome</keyword>
<dbReference type="Pfam" id="PF05043">
    <property type="entry name" value="Mga"/>
    <property type="match status" value="1"/>
</dbReference>
<dbReference type="Gene3D" id="1.10.10.10">
    <property type="entry name" value="Winged helix-like DNA-binding domain superfamily/Winged helix DNA-binding domain"/>
    <property type="match status" value="1"/>
</dbReference>
<gene>
    <name evidence="9" type="ORF">Gferi_12780</name>
</gene>
<dbReference type="CDD" id="cd05568">
    <property type="entry name" value="PTS_IIB_bgl_like"/>
    <property type="match status" value="1"/>
</dbReference>
<keyword evidence="2" id="KW-0677">Repeat</keyword>
<dbReference type="Pfam" id="PF00359">
    <property type="entry name" value="PTS_EIIA_2"/>
    <property type="match status" value="1"/>
</dbReference>
<dbReference type="PROSITE" id="PS51099">
    <property type="entry name" value="PTS_EIIB_TYPE_2"/>
    <property type="match status" value="1"/>
</dbReference>
<dbReference type="Gene3D" id="1.10.1790.10">
    <property type="entry name" value="PRD domain"/>
    <property type="match status" value="2"/>
</dbReference>
<dbReference type="PANTHER" id="PTHR30185:SF13">
    <property type="entry name" value="LICABCH OPERON REGULATOR-RELATED"/>
    <property type="match status" value="1"/>
</dbReference>
<dbReference type="Gene3D" id="3.40.930.10">
    <property type="entry name" value="Mannitol-specific EII, Chain A"/>
    <property type="match status" value="1"/>
</dbReference>
<dbReference type="InterPro" id="IPR016152">
    <property type="entry name" value="PTrfase/Anion_transptr"/>
</dbReference>
<dbReference type="KEGG" id="gfe:Gferi_12780"/>
<dbReference type="Gene3D" id="3.40.50.2300">
    <property type="match status" value="1"/>
</dbReference>
<feature type="domain" description="PRD" evidence="8">
    <location>
        <begin position="292"/>
        <end position="399"/>
    </location>
</feature>